<dbReference type="PANTHER" id="PTHR31658">
    <property type="entry name" value="CONSERVED OLIGOMERIC GOLGI COMPLEX SUBUNIT 1"/>
    <property type="match status" value="1"/>
</dbReference>
<accession>A0A1W0AAD0</accession>
<dbReference type="OrthoDB" id="46189at2759"/>
<dbReference type="GO" id="GO:0017119">
    <property type="term" value="C:Golgi transport complex"/>
    <property type="evidence" value="ECO:0007669"/>
    <property type="project" value="InterPro"/>
</dbReference>
<name>A0A1W0AAD0_9STRA</name>
<comment type="subcellular location">
    <subcellularLocation>
        <location evidence="1">Golgi apparatus membrane</location>
        <topology evidence="1">Peripheral membrane protein</topology>
    </subcellularLocation>
</comment>
<dbReference type="Proteomes" id="UP000243217">
    <property type="component" value="Unassembled WGS sequence"/>
</dbReference>
<evidence type="ECO:0000256" key="2">
    <source>
        <dbReference type="ARBA" id="ARBA00006653"/>
    </source>
</evidence>
<comment type="caution">
    <text evidence="8">The sequence shown here is derived from an EMBL/GenBank/DDBJ whole genome shotgun (WGS) entry which is preliminary data.</text>
</comment>
<evidence type="ECO:0000256" key="1">
    <source>
        <dbReference type="ARBA" id="ARBA00004395"/>
    </source>
</evidence>
<evidence type="ECO:0000313" key="9">
    <source>
        <dbReference type="Proteomes" id="UP000243217"/>
    </source>
</evidence>
<evidence type="ECO:0000256" key="3">
    <source>
        <dbReference type="ARBA" id="ARBA00020978"/>
    </source>
</evidence>
<organism evidence="8 9">
    <name type="scientific">Thraustotheca clavata</name>
    <dbReference type="NCBI Taxonomy" id="74557"/>
    <lineage>
        <taxon>Eukaryota</taxon>
        <taxon>Sar</taxon>
        <taxon>Stramenopiles</taxon>
        <taxon>Oomycota</taxon>
        <taxon>Saprolegniomycetes</taxon>
        <taxon>Saprolegniales</taxon>
        <taxon>Achlyaceae</taxon>
        <taxon>Thraustotheca</taxon>
    </lineage>
</organism>
<evidence type="ECO:0000256" key="7">
    <source>
        <dbReference type="ARBA" id="ARBA00023136"/>
    </source>
</evidence>
<evidence type="ECO:0000256" key="4">
    <source>
        <dbReference type="ARBA" id="ARBA00022448"/>
    </source>
</evidence>
<evidence type="ECO:0000313" key="8">
    <source>
        <dbReference type="EMBL" id="OQS07277.1"/>
    </source>
</evidence>
<keyword evidence="6" id="KW-0333">Golgi apparatus</keyword>
<dbReference type="InterPro" id="IPR033370">
    <property type="entry name" value="COG1"/>
</dbReference>
<dbReference type="GO" id="GO:0015031">
    <property type="term" value="P:protein transport"/>
    <property type="evidence" value="ECO:0007669"/>
    <property type="project" value="UniProtKB-KW"/>
</dbReference>
<dbReference type="GO" id="GO:0006891">
    <property type="term" value="P:intra-Golgi vesicle-mediated transport"/>
    <property type="evidence" value="ECO:0007669"/>
    <property type="project" value="InterPro"/>
</dbReference>
<keyword evidence="9" id="KW-1185">Reference proteome</keyword>
<dbReference type="Pfam" id="PF08700">
    <property type="entry name" value="VPS51_Exo84_N"/>
    <property type="match status" value="1"/>
</dbReference>
<protein>
    <recommendedName>
        <fullName evidence="3">Conserved oligomeric Golgi complex subunit 1</fullName>
    </recommendedName>
</protein>
<proteinExistence type="inferred from homology"/>
<keyword evidence="4" id="KW-0813">Transport</keyword>
<dbReference type="GO" id="GO:0000139">
    <property type="term" value="C:Golgi membrane"/>
    <property type="evidence" value="ECO:0007669"/>
    <property type="project" value="UniProtKB-SubCell"/>
</dbReference>
<comment type="similarity">
    <text evidence="2">Belongs to the COG1 family.</text>
</comment>
<evidence type="ECO:0000256" key="5">
    <source>
        <dbReference type="ARBA" id="ARBA00022927"/>
    </source>
</evidence>
<dbReference type="PANTHER" id="PTHR31658:SF0">
    <property type="entry name" value="CONSERVED OLIGOMERIC GOLGI COMPLEX SUBUNIT 1"/>
    <property type="match status" value="1"/>
</dbReference>
<evidence type="ECO:0000256" key="6">
    <source>
        <dbReference type="ARBA" id="ARBA00023034"/>
    </source>
</evidence>
<reference evidence="8 9" key="1">
    <citation type="journal article" date="2014" name="Genome Biol. Evol.">
        <title>The secreted proteins of Achlya hypogyna and Thraustotheca clavata identify the ancestral oomycete secretome and reveal gene acquisitions by horizontal gene transfer.</title>
        <authorList>
            <person name="Misner I."/>
            <person name="Blouin N."/>
            <person name="Leonard G."/>
            <person name="Richards T.A."/>
            <person name="Lane C.E."/>
        </authorList>
    </citation>
    <scope>NUCLEOTIDE SEQUENCE [LARGE SCALE GENOMIC DNA]</scope>
    <source>
        <strain evidence="8 9">ATCC 34112</strain>
    </source>
</reference>
<gene>
    <name evidence="8" type="ORF">THRCLA_00725</name>
</gene>
<sequence>MTMDAVLRERSIADVQKLLDATRREKERKEKEMQAMGGSRYQDLIESADQIVSMHEASIRLEKALREMPALWKTLENSVKACTSKENERAFELNEEIKENEDAVAFIVRAQEKIWAAMERGKALEAWAIYGQIQEKMTLLNAETWNEMGFLAFDKETIDRFPIMIQRCAEKCLVVPKQQTRFFADALQALYLLKPATSLDDLQKAFFDGRTQALERLIDLCKSKISQVYRLLHLVLSATVDMHKLFIQDNAILTQRLKGLPVSNSPAIKWIKMAFTELRKFVEELLSSSHDVSTLGTIQGRIQRCLEQYDIPTSLVVQAISPTSPEHTTFWSLALEDLFVTKTQNLFQGSLENAGAKLRLALAVQPSEDDVITFVTTLTAMFSQADTTLHPVLQDGTLRLLFGIIGFIEKSSTMTKDLTLVQVCLALQQHTAQIFPTEAFAVQSIAVPSIRSAYNCQSNKSSIELNQLFQVLKLNASWTPVVESLFRQNDDTLSFSQVVMLCLLQQRHVPNVLVVSTSFEVLAHEVCSIYASQVVTKATLPLGDILKDQYFGYSNEEWKRVYRPYWSTIEVEQEDEDDGFVEKVTLPWSETPAISYALFLIQSSIVQTTPATDKILHTQLRTQILEWTFHVMKHRIDQITMAKQSHKKKPPLNFGEACALQSIFDIYFVRLCIGDMDFTRFGWGDTIQHPALQDVATALVRDWIDPVDWEIYGPPLTSNVVAQFQTSRLLLSVLTPSVPNVSKVVPHSTLVVDMEPCAPRFSLLPVPTNKPVQSVRVPTPLNLRPASPKRSSIHSLLSTSSSSLLGSAAAAKGMSLLTTASSYLRDHKE</sequence>
<keyword evidence="7" id="KW-0472">Membrane</keyword>
<dbReference type="EMBL" id="JNBS01000256">
    <property type="protein sequence ID" value="OQS07277.1"/>
    <property type="molecule type" value="Genomic_DNA"/>
</dbReference>
<dbReference type="STRING" id="74557.A0A1W0AAD0"/>
<keyword evidence="5" id="KW-0653">Protein transport</keyword>
<dbReference type="AlphaFoldDB" id="A0A1W0AAD0"/>